<evidence type="ECO:0000313" key="5">
    <source>
        <dbReference type="Proteomes" id="UP001059836"/>
    </source>
</evidence>
<feature type="compositionally biased region" description="Pro residues" evidence="1">
    <location>
        <begin position="1015"/>
        <end position="1028"/>
    </location>
</feature>
<feature type="region of interest" description="Disordered" evidence="1">
    <location>
        <begin position="29"/>
        <end position="91"/>
    </location>
</feature>
<evidence type="ECO:0000256" key="1">
    <source>
        <dbReference type="SAM" id="MobiDB-lite"/>
    </source>
</evidence>
<name>A0ABX6IQ67_9ACTN</name>
<feature type="region of interest" description="Disordered" evidence="1">
    <location>
        <begin position="241"/>
        <end position="297"/>
    </location>
</feature>
<feature type="region of interest" description="Disordered" evidence="1">
    <location>
        <begin position="966"/>
        <end position="1037"/>
    </location>
</feature>
<keyword evidence="3" id="KW-0732">Signal</keyword>
<feature type="compositionally biased region" description="Basic and acidic residues" evidence="1">
    <location>
        <begin position="966"/>
        <end position="983"/>
    </location>
</feature>
<evidence type="ECO:0000256" key="2">
    <source>
        <dbReference type="SAM" id="Phobius"/>
    </source>
</evidence>
<feature type="compositionally biased region" description="Low complexity" evidence="1">
    <location>
        <begin position="44"/>
        <end position="62"/>
    </location>
</feature>
<evidence type="ECO:0008006" key="6">
    <source>
        <dbReference type="Google" id="ProtNLM"/>
    </source>
</evidence>
<proteinExistence type="predicted"/>
<organism evidence="4 5">
    <name type="scientific">Gordonia pseudamarae</name>
    <dbReference type="NCBI Taxonomy" id="2831662"/>
    <lineage>
        <taxon>Bacteria</taxon>
        <taxon>Bacillati</taxon>
        <taxon>Actinomycetota</taxon>
        <taxon>Actinomycetes</taxon>
        <taxon>Mycobacteriales</taxon>
        <taxon>Gordoniaceae</taxon>
        <taxon>Gordonia</taxon>
    </lineage>
</organism>
<feature type="transmembrane region" description="Helical" evidence="2">
    <location>
        <begin position="939"/>
        <end position="956"/>
    </location>
</feature>
<sequence length="1037" mass="107346">MPERRDMGRASVLLGAVLTLLLIVLATPPAQAEPSGSAVPDSHTPSSQQPGSPSSGTPTTSGVPDSDTPDSDNPGGDPTGTNDQTGTNDGASTFARVDITSITPTMVTVDGPGTVSVSGMIRNTGDRPLRTVTARLERGDRITDAAGLRTASAADIVPVSVAGPFRSFADALQPGGQTGFTLTLPLSDGGLQISEAGVYPIIVNINATPDYGSAARVADSSTLLPVLSLPSDRARAALYSATQSDPSLTESSPAEGSPAESSPAESSPAESSQDDSSYDDGSPAPRRDGSIPADTANPSRMTLLWPLAAPPQLAPGTLGGGTEPVRLISDDLAGSLAPGGRLYRNLDALRSRLLTDGEDSTESPANTPPTPEPDSSTIPSQSETSPTEASPTGDSPTGDSPTGDSPTGDSPTGDSPTGDSPTGDSPTEAAGTQTPGPTDRGRPAGADTNAALRTSVCLAVDPDLLITVRVMSTGYVISRDPSSPTSATTPGEGTEVAARWLADLKQLAADTCVVALPFASADLDSLAHVDNVGLTTAALTSPADIVDSILGITSVRGITIPAIGTLDSTGATVLKSATITKAVSTTATLDPDREADPGGRYKVGDIRVQTTEAPVTAALAALGAAPTTPTLTPRSQIVDLSRESVVSRRQSAAAALAFTALTPPHSVNDHTGGDQSSPLPVGGRSQFIVPPAYWSPTEADTDALLSTATVLFNVGVATPEGLETVVSELDTARRPARLHAPPGKPALSRGWWVVSLAQAAAISTHADLTWQLQSSLVRSADVEATPERYLAPLREDLLRALRSPDRDSPADREAYRAHRDRSVSAVNSTLTRMRESVTMLDPGGRYTLASERSPILLVIRNELALPIRVSLKISAPDELNIGDVGVMEIPARGTRQIQLPANADSSEATSVSIGLATSTDLALGQPITISVHSNAYGKPLFYATIVAAVLLVALVARRLWHRFRGEPDPADADRPEADDHDKQLAASTYEFRRESTEHNGGIDQYRREDAENPNPDQPPTHPPTPSDPPTEDRGDST</sequence>
<feature type="chain" id="PRO_5045972892" description="Glycoprotein" evidence="3">
    <location>
        <begin position="33"/>
        <end position="1037"/>
    </location>
</feature>
<accession>A0ABX6IQ67</accession>
<protein>
    <recommendedName>
        <fullName evidence="6">Glycoprotein</fullName>
    </recommendedName>
</protein>
<gene>
    <name evidence="4" type="ORF">GII31_22260</name>
</gene>
<keyword evidence="2" id="KW-0472">Membrane</keyword>
<keyword evidence="5" id="KW-1185">Reference proteome</keyword>
<dbReference type="Proteomes" id="UP001059836">
    <property type="component" value="Chromosome"/>
</dbReference>
<dbReference type="EMBL" id="CP045809">
    <property type="protein sequence ID" value="QHN37213.1"/>
    <property type="molecule type" value="Genomic_DNA"/>
</dbReference>
<evidence type="ECO:0000313" key="4">
    <source>
        <dbReference type="EMBL" id="QHN37213.1"/>
    </source>
</evidence>
<feature type="region of interest" description="Disordered" evidence="1">
    <location>
        <begin position="356"/>
        <end position="447"/>
    </location>
</feature>
<feature type="compositionally biased region" description="Low complexity" evidence="1">
    <location>
        <begin position="250"/>
        <end position="271"/>
    </location>
</feature>
<keyword evidence="2" id="KW-1133">Transmembrane helix</keyword>
<evidence type="ECO:0000256" key="3">
    <source>
        <dbReference type="SAM" id="SignalP"/>
    </source>
</evidence>
<keyword evidence="2" id="KW-0812">Transmembrane</keyword>
<feature type="compositionally biased region" description="Polar residues" evidence="1">
    <location>
        <begin position="373"/>
        <end position="436"/>
    </location>
</feature>
<dbReference type="RefSeq" id="WP_260840205.1">
    <property type="nucleotide sequence ID" value="NZ_CP045809.1"/>
</dbReference>
<reference evidence="4" key="1">
    <citation type="journal article" date="2021" name="Nat. Microbiol.">
        <title>Cocultivation of an ultrasmall environmental parasitic bacterium with lytic ability against bacteria associated with wastewater foams.</title>
        <authorList>
            <person name="Batinovic S."/>
            <person name="Rose J.J.A."/>
            <person name="Ratcliffe J."/>
            <person name="Seviour R.J."/>
            <person name="Petrovski S."/>
        </authorList>
    </citation>
    <scope>NUCLEOTIDE SEQUENCE</scope>
    <source>
        <strain evidence="4">CON9</strain>
    </source>
</reference>
<feature type="compositionally biased region" description="Low complexity" evidence="1">
    <location>
        <begin position="74"/>
        <end position="90"/>
    </location>
</feature>
<feature type="signal peptide" evidence="3">
    <location>
        <begin position="1"/>
        <end position="32"/>
    </location>
</feature>